<comment type="subcellular location">
    <subcellularLocation>
        <location evidence="1">Cell membrane</location>
    </subcellularLocation>
</comment>
<dbReference type="InterPro" id="IPR029044">
    <property type="entry name" value="Nucleotide-diphossugar_trans"/>
</dbReference>
<evidence type="ECO:0000256" key="4">
    <source>
        <dbReference type="ARBA" id="ARBA00022679"/>
    </source>
</evidence>
<evidence type="ECO:0000256" key="1">
    <source>
        <dbReference type="ARBA" id="ARBA00004236"/>
    </source>
</evidence>
<gene>
    <name evidence="7" type="ORF">MNBD_NITROSPINAE04-1267</name>
</gene>
<accession>A0A3B1BJW8</accession>
<dbReference type="PANTHER" id="PTHR43646">
    <property type="entry name" value="GLYCOSYLTRANSFERASE"/>
    <property type="match status" value="1"/>
</dbReference>
<keyword evidence="3" id="KW-0328">Glycosyltransferase</keyword>
<dbReference type="NCBIfam" id="TIGR04283">
    <property type="entry name" value="glyco_like_mftF"/>
    <property type="match status" value="1"/>
</dbReference>
<dbReference type="Gene3D" id="3.90.550.10">
    <property type="entry name" value="Spore Coat Polysaccharide Biosynthesis Protein SpsA, Chain A"/>
    <property type="match status" value="1"/>
</dbReference>
<dbReference type="GO" id="GO:0016757">
    <property type="term" value="F:glycosyltransferase activity"/>
    <property type="evidence" value="ECO:0007669"/>
    <property type="project" value="UniProtKB-KW"/>
</dbReference>
<sequence length="227" mass="25159">MNGKETVSIIISAYKEGDKVLKLVNILSPAADVQLVAVLAEGDDETLEPQKNKAVTIRAQRGRARQMNAGVKVATGGILLFLHADTVIDPVSFDNVRSSLNKSNVAGGAYRIKIDAPSKGYEFLSAIVNFRSKWFKAPYGDQAIFIKRSIYDKIGGFDDVPIMEDVRFVKAMKRLGSLELLDDIAVTSARKWKSEGPVYTTLRNWSILLAHKAGINPEILVKWYYPE</sequence>
<keyword evidence="2" id="KW-1003">Cell membrane</keyword>
<feature type="domain" description="Glycosyltransferase 2-like" evidence="6">
    <location>
        <begin position="8"/>
        <end position="116"/>
    </location>
</feature>
<reference evidence="7" key="1">
    <citation type="submission" date="2018-06" db="EMBL/GenBank/DDBJ databases">
        <authorList>
            <person name="Zhirakovskaya E."/>
        </authorList>
    </citation>
    <scope>NUCLEOTIDE SEQUENCE</scope>
</reference>
<evidence type="ECO:0000256" key="2">
    <source>
        <dbReference type="ARBA" id="ARBA00022475"/>
    </source>
</evidence>
<dbReference type="InterPro" id="IPR026461">
    <property type="entry name" value="Trfase_2_rSAM/seldom_assoc"/>
</dbReference>
<evidence type="ECO:0000259" key="6">
    <source>
        <dbReference type="Pfam" id="PF00535"/>
    </source>
</evidence>
<dbReference type="InterPro" id="IPR001173">
    <property type="entry name" value="Glyco_trans_2-like"/>
</dbReference>
<dbReference type="Pfam" id="PF00535">
    <property type="entry name" value="Glycos_transf_2"/>
    <property type="match status" value="1"/>
</dbReference>
<name>A0A3B1BJW8_9ZZZZ</name>
<dbReference type="GO" id="GO:0005886">
    <property type="term" value="C:plasma membrane"/>
    <property type="evidence" value="ECO:0007669"/>
    <property type="project" value="UniProtKB-SubCell"/>
</dbReference>
<evidence type="ECO:0000313" key="7">
    <source>
        <dbReference type="EMBL" id="VAX14821.1"/>
    </source>
</evidence>
<organism evidence="7">
    <name type="scientific">hydrothermal vent metagenome</name>
    <dbReference type="NCBI Taxonomy" id="652676"/>
    <lineage>
        <taxon>unclassified sequences</taxon>
        <taxon>metagenomes</taxon>
        <taxon>ecological metagenomes</taxon>
    </lineage>
</organism>
<dbReference type="PANTHER" id="PTHR43646:SF2">
    <property type="entry name" value="GLYCOSYLTRANSFERASE 2-LIKE DOMAIN-CONTAINING PROTEIN"/>
    <property type="match status" value="1"/>
</dbReference>
<protein>
    <recommendedName>
        <fullName evidence="6">Glycosyltransferase 2-like domain-containing protein</fullName>
    </recommendedName>
</protein>
<dbReference type="AlphaFoldDB" id="A0A3B1BJW8"/>
<proteinExistence type="predicted"/>
<evidence type="ECO:0000256" key="3">
    <source>
        <dbReference type="ARBA" id="ARBA00022676"/>
    </source>
</evidence>
<dbReference type="CDD" id="cd02522">
    <property type="entry name" value="GT_2_like_a"/>
    <property type="match status" value="1"/>
</dbReference>
<dbReference type="EMBL" id="UOGA01000016">
    <property type="protein sequence ID" value="VAX14821.1"/>
    <property type="molecule type" value="Genomic_DNA"/>
</dbReference>
<keyword evidence="5" id="KW-0472">Membrane</keyword>
<keyword evidence="4" id="KW-0808">Transferase</keyword>
<dbReference type="SUPFAM" id="SSF53448">
    <property type="entry name" value="Nucleotide-diphospho-sugar transferases"/>
    <property type="match status" value="1"/>
</dbReference>
<evidence type="ECO:0000256" key="5">
    <source>
        <dbReference type="ARBA" id="ARBA00023136"/>
    </source>
</evidence>